<name>A0A3B0BW73_9ACTN</name>
<evidence type="ECO:0000313" key="2">
    <source>
        <dbReference type="Proteomes" id="UP000270343"/>
    </source>
</evidence>
<gene>
    <name evidence="1" type="ORF">D7231_02785</name>
</gene>
<accession>A0A3B0BW73</accession>
<dbReference type="EMBL" id="RBAM01000001">
    <property type="protein sequence ID" value="RKN77645.1"/>
    <property type="molecule type" value="Genomic_DNA"/>
</dbReference>
<evidence type="ECO:0000313" key="1">
    <source>
        <dbReference type="EMBL" id="RKN77645.1"/>
    </source>
</evidence>
<organism evidence="1 2">
    <name type="scientific">Streptomyces klenkii</name>
    <dbReference type="NCBI Taxonomy" id="1420899"/>
    <lineage>
        <taxon>Bacteria</taxon>
        <taxon>Bacillati</taxon>
        <taxon>Actinomycetota</taxon>
        <taxon>Actinomycetes</taxon>
        <taxon>Kitasatosporales</taxon>
        <taxon>Streptomycetaceae</taxon>
        <taxon>Streptomyces</taxon>
    </lineage>
</organism>
<keyword evidence="2" id="KW-1185">Reference proteome</keyword>
<comment type="caution">
    <text evidence="1">The sequence shown here is derived from an EMBL/GenBank/DDBJ whole genome shotgun (WGS) entry which is preliminary data.</text>
</comment>
<proteinExistence type="predicted"/>
<protein>
    <submittedName>
        <fullName evidence="1">Uncharacterized protein</fullName>
    </submittedName>
</protein>
<dbReference type="Proteomes" id="UP000270343">
    <property type="component" value="Unassembled WGS sequence"/>
</dbReference>
<dbReference type="AlphaFoldDB" id="A0A3B0BW73"/>
<sequence>MKGERWATGADRGPDEGVTPELVDAAIAGNGCAEQRRRLLPARGAARRRRAGDLV</sequence>
<reference evidence="1 2" key="1">
    <citation type="journal article" date="2015" name="Antonie Van Leeuwenhoek">
        <title>Streptomyces klenkii sp. nov., isolated from deep marine sediment.</title>
        <authorList>
            <person name="Veyisoglu A."/>
            <person name="Sahin N."/>
        </authorList>
    </citation>
    <scope>NUCLEOTIDE SEQUENCE [LARGE SCALE GENOMIC DNA]</scope>
    <source>
        <strain evidence="1 2">KCTC 29202</strain>
    </source>
</reference>